<evidence type="ECO:0000313" key="3">
    <source>
        <dbReference type="Proteomes" id="UP000004525"/>
    </source>
</evidence>
<dbReference type="PANTHER" id="PTHR42692">
    <property type="entry name" value="NUCLEOTIDE PYROPHOSPHOHYDROLASE"/>
    <property type="match status" value="1"/>
</dbReference>
<dbReference type="HOGENOM" id="CLU_158560_0_0_9"/>
<dbReference type="SUPFAM" id="SSF101386">
    <property type="entry name" value="all-alpha NTP pyrophosphatases"/>
    <property type="match status" value="1"/>
</dbReference>
<name>C2K0B9_LACRM</name>
<evidence type="ECO:0000313" key="2">
    <source>
        <dbReference type="EMBL" id="EEN79201.1"/>
    </source>
</evidence>
<feature type="domain" description="NTP pyrophosphohydrolase MazG-like" evidence="1">
    <location>
        <begin position="53"/>
        <end position="128"/>
    </location>
</feature>
<dbReference type="InterPro" id="IPR004518">
    <property type="entry name" value="MazG-like_dom"/>
</dbReference>
<sequence length="131" mass="15461">MISAEQRHQHHRICFGTLEREDKDLNLIAHQQWLVDFYEKRHWYQYSPFIRLNFLTEETGELSRAIRAIEIGRDHPGEPVQNEADLEANLKEELADVLDQVLILSAKFKIDPNDLLAQSEHKLKARFKQDV</sequence>
<dbReference type="InterPro" id="IPR011411">
    <property type="entry name" value="MazG-related_YvdC"/>
</dbReference>
<dbReference type="Proteomes" id="UP000004525">
    <property type="component" value="Unassembled WGS sequence"/>
</dbReference>
<dbReference type="EMBL" id="ACIZ01000111">
    <property type="protein sequence ID" value="EEN79201.1"/>
    <property type="molecule type" value="Genomic_DNA"/>
</dbReference>
<dbReference type="InterPro" id="IPR047046">
    <property type="entry name" value="YpjD/YvdC"/>
</dbReference>
<dbReference type="GO" id="GO:0016787">
    <property type="term" value="F:hydrolase activity"/>
    <property type="evidence" value="ECO:0007669"/>
    <property type="project" value="UniProtKB-KW"/>
</dbReference>
<dbReference type="PIRSF" id="PIRSF036521">
    <property type="entry name" value="UCP036521_pph"/>
    <property type="match status" value="1"/>
</dbReference>
<dbReference type="Gene3D" id="1.10.287.1080">
    <property type="entry name" value="MazG-like"/>
    <property type="match status" value="1"/>
</dbReference>
<dbReference type="PANTHER" id="PTHR42692:SF2">
    <property type="entry name" value="IG HYPOTHETICAL 16995"/>
    <property type="match status" value="1"/>
</dbReference>
<dbReference type="Pfam" id="PF03819">
    <property type="entry name" value="MazG"/>
    <property type="match status" value="1"/>
</dbReference>
<keyword evidence="3" id="KW-1185">Reference proteome</keyword>
<protein>
    <submittedName>
        <fullName evidence="2">MazG nucleotide pyrophosphohydrolase domain protein</fullName>
    </submittedName>
</protein>
<comment type="caution">
    <text evidence="2">The sequence shown here is derived from an EMBL/GenBank/DDBJ whole genome shotgun (WGS) entry which is preliminary data.</text>
</comment>
<reference evidence="2" key="1">
    <citation type="submission" date="2009-01" db="EMBL/GenBank/DDBJ databases">
        <authorList>
            <person name="Qin X."/>
            <person name="Bachman B."/>
            <person name="Battles P."/>
            <person name="Bell A."/>
            <person name="Bess C."/>
            <person name="Bickham C."/>
            <person name="Chaboub L."/>
            <person name="Chen D."/>
            <person name="Coyle M."/>
            <person name="Deiros D.R."/>
            <person name="Dinh H."/>
            <person name="Forbes L."/>
            <person name="Fowler G."/>
            <person name="Francisco L."/>
            <person name="Fu Q."/>
            <person name="Gubbala S."/>
            <person name="Hale W."/>
            <person name="Han Y."/>
            <person name="Hemphill L."/>
            <person name="Highlander S.K."/>
            <person name="Hirani K."/>
            <person name="Hogues M."/>
            <person name="Jackson L."/>
            <person name="Jakkamsetti A."/>
            <person name="Javaid M."/>
            <person name="Jiang H."/>
            <person name="Korchina V."/>
            <person name="Kovar C."/>
            <person name="Lara F."/>
            <person name="Lee S."/>
            <person name="Mata R."/>
            <person name="Mathew T."/>
            <person name="Moen C."/>
            <person name="Morales K."/>
            <person name="Munidasa M."/>
            <person name="Nazareth L."/>
            <person name="Ngo R."/>
            <person name="Nguyen L."/>
            <person name="Okwuonu G."/>
            <person name="Ongeri F."/>
            <person name="Patil S."/>
            <person name="Petrosino J."/>
            <person name="Pham C."/>
            <person name="Pham P."/>
            <person name="Pu L.-L."/>
            <person name="Puazo M."/>
            <person name="Raj R."/>
            <person name="Reid J."/>
            <person name="Rouhana J."/>
            <person name="Saada N."/>
            <person name="Shang Y."/>
            <person name="Simmons D."/>
            <person name="Thornton R."/>
            <person name="Warren J."/>
            <person name="Weissenberger G."/>
            <person name="Zhang J."/>
            <person name="Zhang L."/>
            <person name="Zhou C."/>
            <person name="Zhu D."/>
            <person name="Muzny D."/>
            <person name="Worley K."/>
            <person name="Gibbs R."/>
        </authorList>
    </citation>
    <scope>NUCLEOTIDE SEQUENCE [LARGE SCALE GENOMIC DNA]</scope>
    <source>
        <strain evidence="2">LMS2-1</strain>
    </source>
</reference>
<proteinExistence type="predicted"/>
<organism evidence="2 3">
    <name type="scientific">Lacticaseibacillus rhamnosus (strain LMS2-1)</name>
    <dbReference type="NCBI Taxonomy" id="525361"/>
    <lineage>
        <taxon>Bacteria</taxon>
        <taxon>Bacillati</taxon>
        <taxon>Bacillota</taxon>
        <taxon>Bacilli</taxon>
        <taxon>Lactobacillales</taxon>
        <taxon>Lactobacillaceae</taxon>
        <taxon>Lacticaseibacillus</taxon>
    </lineage>
</organism>
<accession>C2K0B9</accession>
<evidence type="ECO:0000259" key="1">
    <source>
        <dbReference type="Pfam" id="PF03819"/>
    </source>
</evidence>
<gene>
    <name evidence="2" type="ORF">HMPREF0539_2604</name>
</gene>
<dbReference type="CDD" id="cd11523">
    <property type="entry name" value="NTP-PPase"/>
    <property type="match status" value="1"/>
</dbReference>
<dbReference type="AlphaFoldDB" id="C2K0B9"/>